<dbReference type="InterPro" id="IPR012644">
    <property type="entry name" value="CHP02300_FYDLN_acid"/>
</dbReference>
<dbReference type="Proteomes" id="UP000699985">
    <property type="component" value="Unassembled WGS sequence"/>
</dbReference>
<organism evidence="1 2">
    <name type="scientific">Candidatus Fonsibacter lacus</name>
    <dbReference type="NCBI Taxonomy" id="2576439"/>
    <lineage>
        <taxon>Bacteria</taxon>
        <taxon>Pseudomonadati</taxon>
        <taxon>Pseudomonadota</taxon>
        <taxon>Alphaproteobacteria</taxon>
        <taxon>Candidatus Pelagibacterales</taxon>
        <taxon>Candidatus Pelagibacterales incertae sedis</taxon>
        <taxon>Candidatus Fonsibacter</taxon>
    </lineage>
</organism>
<dbReference type="AlphaFoldDB" id="A0A966HNK0"/>
<evidence type="ECO:0000313" key="1">
    <source>
        <dbReference type="EMBL" id="NCU50811.1"/>
    </source>
</evidence>
<gene>
    <name evidence="1" type="ORF">EBX29_03475</name>
</gene>
<sequence>MDKKNWGTKRLCECGKKFYDFNKNPIVCPCGKTQTYEDKFAKLAAAKPVNQKKEIDPDAIADGEDFVAKEDQSEEMVISLDDQKEIEETLEKDQDN</sequence>
<comment type="caution">
    <text evidence="1">The sequence shown here is derived from an EMBL/GenBank/DDBJ whole genome shotgun (WGS) entry which is preliminary data.</text>
</comment>
<evidence type="ECO:0000313" key="2">
    <source>
        <dbReference type="Proteomes" id="UP000699985"/>
    </source>
</evidence>
<proteinExistence type="predicted"/>
<accession>A0A966HNK0</accession>
<dbReference type="NCBIfam" id="TIGR02300">
    <property type="entry name" value="FYDLN_acid"/>
    <property type="match status" value="1"/>
</dbReference>
<reference evidence="1" key="1">
    <citation type="submission" date="2018-10" db="EMBL/GenBank/DDBJ databases">
        <title>Iterative Subtractive Binning of Freshwater Chronoseries Metagenomes Recovers Nearly Complete Genomes from over Four Hundred Novel Species.</title>
        <authorList>
            <person name="Rodriguez-R L.M."/>
            <person name="Tsementzi D."/>
            <person name="Luo C."/>
            <person name="Konstantinidis K.T."/>
        </authorList>
    </citation>
    <scope>NUCLEOTIDE SEQUENCE</scope>
    <source>
        <strain evidence="1">WB8_1A_003</strain>
    </source>
</reference>
<protein>
    <submittedName>
        <fullName evidence="1">TIGR02300 family protein</fullName>
    </submittedName>
</protein>
<dbReference type="EMBL" id="RGMI01000177">
    <property type="protein sequence ID" value="NCU50811.1"/>
    <property type="molecule type" value="Genomic_DNA"/>
</dbReference>
<dbReference type="Pfam" id="PF09538">
    <property type="entry name" value="FYDLN_acid"/>
    <property type="match status" value="1"/>
</dbReference>
<name>A0A966HNK0_9PROT</name>